<keyword evidence="5 8" id="KW-0697">Rotamase</keyword>
<organism evidence="10 11">
    <name type="scientific">Thalassovita mediterranea</name>
    <dbReference type="NCBI Taxonomy" id="340021"/>
    <lineage>
        <taxon>Bacteria</taxon>
        <taxon>Pseudomonadati</taxon>
        <taxon>Pseudomonadota</taxon>
        <taxon>Alphaproteobacteria</taxon>
        <taxon>Rhodobacterales</taxon>
        <taxon>Roseobacteraceae</taxon>
        <taxon>Thalassovita</taxon>
    </lineage>
</organism>
<dbReference type="PROSITE" id="PS50198">
    <property type="entry name" value="PPIC_PPIASE_2"/>
    <property type="match status" value="1"/>
</dbReference>
<dbReference type="Gene3D" id="3.10.50.40">
    <property type="match status" value="1"/>
</dbReference>
<dbReference type="SUPFAM" id="SSF54534">
    <property type="entry name" value="FKBP-like"/>
    <property type="match status" value="1"/>
</dbReference>
<comment type="similarity">
    <text evidence="2">Belongs to the PpiC/parvulin rotamase family.</text>
</comment>
<keyword evidence="8 10" id="KW-0413">Isomerase</keyword>
<dbReference type="InterPro" id="IPR000297">
    <property type="entry name" value="PPIase_PpiC"/>
</dbReference>
<dbReference type="EMBL" id="CYSF01000016">
    <property type="protein sequence ID" value="CUH85523.1"/>
    <property type="molecule type" value="Genomic_DNA"/>
</dbReference>
<accession>A0A0N7M2A0</accession>
<evidence type="ECO:0000256" key="1">
    <source>
        <dbReference type="ARBA" id="ARBA00000971"/>
    </source>
</evidence>
<dbReference type="InterPro" id="IPR027304">
    <property type="entry name" value="Trigger_fact/SurA_dom_sf"/>
</dbReference>
<dbReference type="PANTHER" id="PTHR47245">
    <property type="entry name" value="PEPTIDYLPROLYL ISOMERASE"/>
    <property type="match status" value="1"/>
</dbReference>
<comment type="catalytic activity">
    <reaction evidence="1">
        <text>[protein]-peptidylproline (omega=180) = [protein]-peptidylproline (omega=0)</text>
        <dbReference type="Rhea" id="RHEA:16237"/>
        <dbReference type="Rhea" id="RHEA-COMP:10747"/>
        <dbReference type="Rhea" id="RHEA-COMP:10748"/>
        <dbReference type="ChEBI" id="CHEBI:83833"/>
        <dbReference type="ChEBI" id="CHEBI:83834"/>
        <dbReference type="EC" id="5.2.1.8"/>
    </reaction>
</comment>
<evidence type="ECO:0000313" key="10">
    <source>
        <dbReference type="EMBL" id="CUH85523.1"/>
    </source>
</evidence>
<feature type="domain" description="PpiC" evidence="9">
    <location>
        <begin position="733"/>
        <end position="822"/>
    </location>
</feature>
<evidence type="ECO:0000259" key="9">
    <source>
        <dbReference type="PROSITE" id="PS50198"/>
    </source>
</evidence>
<dbReference type="SUPFAM" id="SSF109998">
    <property type="entry name" value="Triger factor/SurA peptide-binding domain-like"/>
    <property type="match status" value="1"/>
</dbReference>
<protein>
    <recommendedName>
        <fullName evidence="4">Parvulin-like PPIase</fullName>
        <ecNumber evidence="3">5.2.1.8</ecNumber>
    </recommendedName>
    <alternativeName>
        <fullName evidence="6">Peptidyl-prolyl cis-trans isomerase plp</fullName>
    </alternativeName>
    <alternativeName>
        <fullName evidence="7">Rotamase plp</fullName>
    </alternativeName>
</protein>
<dbReference type="GO" id="GO:0003755">
    <property type="term" value="F:peptidyl-prolyl cis-trans isomerase activity"/>
    <property type="evidence" value="ECO:0007669"/>
    <property type="project" value="UniProtKB-KW"/>
</dbReference>
<keyword evidence="11" id="KW-1185">Reference proteome</keyword>
<evidence type="ECO:0000256" key="5">
    <source>
        <dbReference type="ARBA" id="ARBA00023110"/>
    </source>
</evidence>
<evidence type="ECO:0000256" key="6">
    <source>
        <dbReference type="ARBA" id="ARBA00030642"/>
    </source>
</evidence>
<evidence type="ECO:0000256" key="4">
    <source>
        <dbReference type="ARBA" id="ARBA00018370"/>
    </source>
</evidence>
<sequence length="881" mass="95576">MGRFDLVADGGVIAIGVGGDPSHHLKLGVAAQFDVGTTARHVGRDGHSAQFTSVGNDLRLLLVLAGVQHVVRHLSCGQQLAKVFRLLDRGGADQNRLAFGMRLFDRLDRGVEFLARGAVNLIVLILTGDGTVGGDLNNTQTVNLGKFLCLGRGGASHATQLVVQAEVVLEGHLRQRHVFRLDLAAFFGLNRLMQTLGQTATCHHTASEFVDQHDVAVTHDIIFVTGEQLVRTQTLVHMVNDGGAFGIIQALPLGQDAGFQQQLLKKLVALIGERDVFRLFINGVVTFCQLRDQLVDGDIQVGAIFGRARDDQRRPCLIHEDRVDFIHHGEIVIALRNVRQFGFHVVAQIVKAQFVVGGVGHVTGVGFFLLTFGLLRVNNTSGHAKGGVDLAHPFGVTFGEVVVHGDDVYATAGQRVQIGREGRNQRLTFTGFHFRNVTLMQEDAAHQLGVKGAQTQCPFRRLTAVCKGFGQDFVQAFTACDTFLELCRFVDQPLIGQFFKLRLQRVDLLHQWAGCLDLAVVRRAENLLGKRSETQHFLSDPVIDYNVWRICLPLVNATHKTITKPSKLMASKRCKGRLVQCQRCAPFAHHQRAFPMPNLLSKRLTFLSAAAFAVTMMQPAMAEDALTADSVVATVNGSEITLGHVLQTRQSLPQQYQQLPVEVLLPGLIDQLVQQTVLSQAAGEAPKSVTLAMENHERTLLAGLALDAVIAEAVTDAALQAAYDASYGAAEPAQEYNASHILVEDEDTAKDLTKQAREGADFAELAKASSTGPSGPNGGELGWFGAGMMVPPFEEATFALEPGAISDPVQTQFGWHVIKLNEVREQPAPTLDEVRGELTAQLQQQAIEARIAELTAGATIDRSAADALDPALLNSITLDAE</sequence>
<dbReference type="PROSITE" id="PS01096">
    <property type="entry name" value="PPIC_PPIASE_1"/>
    <property type="match status" value="1"/>
</dbReference>
<gene>
    <name evidence="10" type="ORF">TM5383_02757</name>
</gene>
<evidence type="ECO:0000313" key="11">
    <source>
        <dbReference type="Proteomes" id="UP000051681"/>
    </source>
</evidence>
<dbReference type="InterPro" id="IPR023058">
    <property type="entry name" value="PPIase_PpiC_CS"/>
</dbReference>
<dbReference type="EC" id="5.2.1.8" evidence="3"/>
<proteinExistence type="inferred from homology"/>
<evidence type="ECO:0000256" key="7">
    <source>
        <dbReference type="ARBA" id="ARBA00031484"/>
    </source>
</evidence>
<reference evidence="10 11" key="1">
    <citation type="submission" date="2015-09" db="EMBL/GenBank/DDBJ databases">
        <authorList>
            <consortium name="Swine Surveillance"/>
        </authorList>
    </citation>
    <scope>NUCLEOTIDE SEQUENCE [LARGE SCALE GENOMIC DNA]</scope>
    <source>
        <strain evidence="10 11">CECT 8383</strain>
    </source>
</reference>
<dbReference type="InterPro" id="IPR046357">
    <property type="entry name" value="PPIase_dom_sf"/>
</dbReference>
<dbReference type="AlphaFoldDB" id="A0A0N7M2A0"/>
<evidence type="ECO:0000256" key="2">
    <source>
        <dbReference type="ARBA" id="ARBA00007656"/>
    </source>
</evidence>
<dbReference type="PANTHER" id="PTHR47245:SF2">
    <property type="entry name" value="PEPTIDYL-PROLYL CIS-TRANS ISOMERASE HP_0175-RELATED"/>
    <property type="match status" value="1"/>
</dbReference>
<name>A0A0N7M2A0_9RHOB</name>
<dbReference type="InterPro" id="IPR050245">
    <property type="entry name" value="PrsA_foldase"/>
</dbReference>
<dbReference type="STRING" id="340021.TM5383_02757"/>
<evidence type="ECO:0000256" key="3">
    <source>
        <dbReference type="ARBA" id="ARBA00013194"/>
    </source>
</evidence>
<dbReference type="Pfam" id="PF13616">
    <property type="entry name" value="Rotamase_3"/>
    <property type="match status" value="1"/>
</dbReference>
<dbReference type="Proteomes" id="UP000051681">
    <property type="component" value="Unassembled WGS sequence"/>
</dbReference>
<evidence type="ECO:0000256" key="8">
    <source>
        <dbReference type="PROSITE-ProRule" id="PRU00278"/>
    </source>
</evidence>